<evidence type="ECO:0000256" key="5">
    <source>
        <dbReference type="ARBA" id="ARBA00023136"/>
    </source>
</evidence>
<keyword evidence="3 8" id="KW-0812">Transmembrane</keyword>
<evidence type="ECO:0000256" key="4">
    <source>
        <dbReference type="ARBA" id="ARBA00022989"/>
    </source>
</evidence>
<feature type="transmembrane region" description="Helical" evidence="8">
    <location>
        <begin position="20"/>
        <end position="37"/>
    </location>
</feature>
<feature type="transmembrane region" description="Helical" evidence="8">
    <location>
        <begin position="1006"/>
        <end position="1027"/>
    </location>
</feature>
<feature type="transmembrane region" description="Helical" evidence="8">
    <location>
        <begin position="720"/>
        <end position="740"/>
    </location>
</feature>
<evidence type="ECO:0000313" key="10">
    <source>
        <dbReference type="EMBL" id="MBU5335943.1"/>
    </source>
</evidence>
<feature type="transmembrane region" description="Helical" evidence="8">
    <location>
        <begin position="599"/>
        <end position="630"/>
    </location>
</feature>
<keyword evidence="2" id="KW-1003">Cell membrane</keyword>
<protein>
    <submittedName>
        <fullName evidence="10">FtsX-like permease family protein</fullName>
    </submittedName>
</protein>
<comment type="subcellular location">
    <subcellularLocation>
        <location evidence="1">Cell membrane</location>
        <topology evidence="1">Multi-pass membrane protein</topology>
    </subcellularLocation>
</comment>
<feature type="domain" description="ABC3 transporter permease C-terminal" evidence="9">
    <location>
        <begin position="956"/>
        <end position="1071"/>
    </location>
</feature>
<feature type="region of interest" description="Disordered" evidence="7">
    <location>
        <begin position="269"/>
        <end position="290"/>
    </location>
</feature>
<feature type="coiled-coil region" evidence="6">
    <location>
        <begin position="420"/>
        <end position="525"/>
    </location>
</feature>
<evidence type="ECO:0000256" key="2">
    <source>
        <dbReference type="ARBA" id="ARBA00022475"/>
    </source>
</evidence>
<feature type="transmembrane region" description="Helical" evidence="8">
    <location>
        <begin position="1047"/>
        <end position="1067"/>
    </location>
</feature>
<dbReference type="Pfam" id="PF02687">
    <property type="entry name" value="FtsX"/>
    <property type="match status" value="2"/>
</dbReference>
<feature type="transmembrane region" description="Helical" evidence="8">
    <location>
        <begin position="554"/>
        <end position="571"/>
    </location>
</feature>
<gene>
    <name evidence="10" type="ORF">KQI20_05780</name>
</gene>
<evidence type="ECO:0000259" key="9">
    <source>
        <dbReference type="Pfam" id="PF02687"/>
    </source>
</evidence>
<evidence type="ECO:0000256" key="8">
    <source>
        <dbReference type="SAM" id="Phobius"/>
    </source>
</evidence>
<dbReference type="InterPro" id="IPR038766">
    <property type="entry name" value="Membrane_comp_ABC_pdt"/>
</dbReference>
<dbReference type="RefSeq" id="WP_216569077.1">
    <property type="nucleotide sequence ID" value="NZ_JAHLOQ010000012.1"/>
</dbReference>
<comment type="caution">
    <text evidence="10">The sequence shown here is derived from an EMBL/GenBank/DDBJ whole genome shotgun (WGS) entry which is preliminary data.</text>
</comment>
<keyword evidence="6" id="KW-0175">Coiled coil</keyword>
<evidence type="ECO:0000256" key="1">
    <source>
        <dbReference type="ARBA" id="ARBA00004651"/>
    </source>
</evidence>
<accession>A0ABS6DX09</accession>
<proteinExistence type="predicted"/>
<name>A0ABS6DX09_9FIRM</name>
<evidence type="ECO:0000313" key="11">
    <source>
        <dbReference type="Proteomes" id="UP001196301"/>
    </source>
</evidence>
<dbReference type="Proteomes" id="UP001196301">
    <property type="component" value="Unassembled WGS sequence"/>
</dbReference>
<dbReference type="PANTHER" id="PTHR30287">
    <property type="entry name" value="MEMBRANE COMPONENT OF PREDICTED ABC SUPERFAMILY METABOLITE UPTAKE TRANSPORTER"/>
    <property type="match status" value="1"/>
</dbReference>
<keyword evidence="5 8" id="KW-0472">Membrane</keyword>
<reference evidence="10 11" key="1">
    <citation type="submission" date="2021-06" db="EMBL/GenBank/DDBJ databases">
        <authorList>
            <person name="Sun Q."/>
            <person name="Li D."/>
        </authorList>
    </citation>
    <scope>NUCLEOTIDE SEQUENCE [LARGE SCALE GENOMIC DNA]</scope>
    <source>
        <strain evidence="10 11">N19</strain>
    </source>
</reference>
<keyword evidence="11" id="KW-1185">Reference proteome</keyword>
<keyword evidence="4 8" id="KW-1133">Transmembrane helix</keyword>
<evidence type="ECO:0000256" key="3">
    <source>
        <dbReference type="ARBA" id="ARBA00022692"/>
    </source>
</evidence>
<evidence type="ECO:0000256" key="7">
    <source>
        <dbReference type="SAM" id="MobiDB-lite"/>
    </source>
</evidence>
<feature type="domain" description="ABC3 transporter permease C-terminal" evidence="9">
    <location>
        <begin position="554"/>
        <end position="668"/>
    </location>
</feature>
<feature type="transmembrane region" description="Helical" evidence="8">
    <location>
        <begin position="950"/>
        <end position="972"/>
    </location>
</feature>
<evidence type="ECO:0000256" key="6">
    <source>
        <dbReference type="SAM" id="Coils"/>
    </source>
</evidence>
<organism evidence="10 11">
    <name type="scientific">Intestinibacter bartlettii</name>
    <dbReference type="NCBI Taxonomy" id="261299"/>
    <lineage>
        <taxon>Bacteria</taxon>
        <taxon>Bacillati</taxon>
        <taxon>Bacillota</taxon>
        <taxon>Clostridia</taxon>
        <taxon>Peptostreptococcales</taxon>
        <taxon>Peptostreptococcaceae</taxon>
        <taxon>Intestinibacter</taxon>
    </lineage>
</organism>
<dbReference type="EMBL" id="JAHLOQ010000012">
    <property type="protein sequence ID" value="MBU5335943.1"/>
    <property type="molecule type" value="Genomic_DNA"/>
</dbReference>
<sequence length="1082" mass="122130">MKSALKKDFVRDIKNSKGRFISILLIVALGVAFFSGIKDAPLVMKKTSDSYYDDYNLMDIRVTSTLGLTDDDVDEIQKINNVEGIKGTYSIEAISHYKDKDSVVQIQSINLNDYKENNKNYINRLKVVKGRLPQKSGECVIEKSKYQFLAYPIGSKITINSGTDDDISNSLKKKEYTVVGYVNTPYYLSHEKGNASIGGGRIQGAMMILDSDFSLDVYTDIYLTVKGASKLDTYSDDYQKLIDSVVDDIDNIKDKRIESRYNQVVSEAQEKLDKSKKEYEDNKEKAQSEFDDAQDKIDKAKVDLQNGKKELELQRAQAKNDIANGKNQIENAKQQLESGKKQYQTALQEYQNKKEIAEVGFAQAESTIKELESQQSQLEQQLSELNSLINNPNLTENQKVYYQTQIDNINTNLVQLKAGITSAKSQLESNKQSLKDAEVKLNQTKQILSSNEAKIKQSELTLQQSEKLANNEISKAEQKIKNAEIDIEESQKTLNQKKQETEEELSKAEKKIDDAQKQIDNIEQPTWYVLDRDSHRSFVEYEGCANSIDALAKIFPVFFFAVAALVCLTTMTRMVDEQRINIGTLKALGYTTFDIAKKYILYAFTASIVGSILGLLIGFSVFPVVIFYAYGMMYTLPDMQIAIDIQLAIGITIVAILVTTLSAYAACKKELMEEPSNLMRPKAPKNGKRILLERIDFIWKRLSFISKVTLRNIFRYKKRFLMTVLGIAGCTALLVTGFGIKDSIQMIVTGQYGELLKYDMQVSISNKMTDKEMKNMINGLDKTKNIKSYELFVYENAEVRTNKGSEEVNIVIPDDLSKLNQFIHLRERENHKKINLDDNGLVLSEKAARVIGASIGDTIKLKNSDDITVEAKVSDITENYISHYAYMTQAYYSKLFNNIPSNNKILGILNDTSAKAEDKLSEEIINLDGVSGVIFNTASRETFSNTIKNLNYVVLVMIVSAGSLAFVVLYNLTNVNISERIREIATIKVLGFYDGETAAYIYRENIILTIVGIIFGLVLGKFLHQYIMITVEIKSMMFGRIISPKSYIIAAILTVVLSLIVNIVMYYKLKNVKMVESLKSVD</sequence>
<feature type="transmembrane region" description="Helical" evidence="8">
    <location>
        <begin position="645"/>
        <end position="667"/>
    </location>
</feature>
<dbReference type="InterPro" id="IPR003838">
    <property type="entry name" value="ABC3_permease_C"/>
</dbReference>
<dbReference type="PANTHER" id="PTHR30287:SF1">
    <property type="entry name" value="INNER MEMBRANE PROTEIN"/>
    <property type="match status" value="1"/>
</dbReference>